<dbReference type="InterPro" id="IPR051820">
    <property type="entry name" value="FAD-binding_MO"/>
</dbReference>
<organism evidence="7 8">
    <name type="scientific">Aspergillus campestris (strain IBT 28561)</name>
    <dbReference type="NCBI Taxonomy" id="1392248"/>
    <lineage>
        <taxon>Eukaryota</taxon>
        <taxon>Fungi</taxon>
        <taxon>Dikarya</taxon>
        <taxon>Ascomycota</taxon>
        <taxon>Pezizomycotina</taxon>
        <taxon>Eurotiomycetes</taxon>
        <taxon>Eurotiomycetidae</taxon>
        <taxon>Eurotiales</taxon>
        <taxon>Aspergillaceae</taxon>
        <taxon>Aspergillus</taxon>
        <taxon>Aspergillus subgen. Circumdati</taxon>
    </lineage>
</organism>
<evidence type="ECO:0000256" key="2">
    <source>
        <dbReference type="ARBA" id="ARBA00022630"/>
    </source>
</evidence>
<dbReference type="VEuPathDB" id="FungiDB:P168DRAFT_290862"/>
<dbReference type="Pfam" id="PF13738">
    <property type="entry name" value="Pyr_redox_3"/>
    <property type="match status" value="1"/>
</dbReference>
<evidence type="ECO:0000313" key="7">
    <source>
        <dbReference type="EMBL" id="PKY03723.1"/>
    </source>
</evidence>
<dbReference type="Gene3D" id="3.50.50.60">
    <property type="entry name" value="FAD/NAD(P)-binding domain"/>
    <property type="match status" value="1"/>
</dbReference>
<keyword evidence="5" id="KW-0560">Oxidoreductase</keyword>
<dbReference type="GO" id="GO:0004497">
    <property type="term" value="F:monooxygenase activity"/>
    <property type="evidence" value="ECO:0007669"/>
    <property type="project" value="UniProtKB-KW"/>
</dbReference>
<keyword evidence="8" id="KW-1185">Reference proteome</keyword>
<reference evidence="7" key="1">
    <citation type="submission" date="2016-12" db="EMBL/GenBank/DDBJ databases">
        <title>The genomes of Aspergillus section Nigri reveals drivers in fungal speciation.</title>
        <authorList>
            <consortium name="DOE Joint Genome Institute"/>
            <person name="Vesth T.C."/>
            <person name="Nybo J."/>
            <person name="Theobald S."/>
            <person name="Brandl J."/>
            <person name="Frisvad J.C."/>
            <person name="Nielsen K.F."/>
            <person name="Lyhne E.K."/>
            <person name="Kogle M.E."/>
            <person name="Kuo A."/>
            <person name="Riley R."/>
            <person name="Clum A."/>
            <person name="Nolan M."/>
            <person name="Lipzen A."/>
            <person name="Salamov A."/>
            <person name="Henrissat B."/>
            <person name="Wiebenga A."/>
            <person name="De vries R.P."/>
            <person name="Grigoriev I.V."/>
            <person name="Mortensen U.H."/>
            <person name="Andersen M.R."/>
            <person name="Baker S.E."/>
        </authorList>
    </citation>
    <scope>NUCLEOTIDE SEQUENCE</scope>
    <source>
        <strain evidence="7">IBT 28561</strain>
    </source>
</reference>
<sequence>MTELHQPLDGEKLLDVLIIGAGISGINAAYHLRTELPHYRFAILEARDNIGGTWDLFRYPGIRSDSDLYTFGFSWHRWNRSNPIAQGADILEYLDDAATTYRLKDHILFNHRVSSLEWAQNQWTAEVQHAGANKTIRARFIIFGTGYYDYHQPLTTDIPGLDQFKGQVIHPQFWPDSLDYTDKRIVVIGSGATAVTLIPKLAERAELVTMLQRSPTYIITVPNPSLNSWWARLLPKSCVYYIRRVFSFIFGQLFFRYCRAFPGSARAFLDRGARSQLPADIPLDPHFKPRYNPWEQRLCASPDGDFFKALASRKAAIQTDTISTVDAHGIRLSSGTYLPADMIVTATGLKLQNCGGIPITVNGKPLDIPQKFMWNGLMLQDLPNAVLSLGYINASWTLGADACMQLTCRILKLLEKGGLTAVVPVRDGVQRTDGKPAMRLFSTYLVRAQKNMPRTAAARPWVARTDYLSDMYFGRFGDVTAGLEFL</sequence>
<accession>A0A2I1D1H1</accession>
<keyword evidence="2" id="KW-0285">Flavoprotein</keyword>
<dbReference type="InterPro" id="IPR036188">
    <property type="entry name" value="FAD/NAD-bd_sf"/>
</dbReference>
<dbReference type="Proteomes" id="UP000234254">
    <property type="component" value="Unassembled WGS sequence"/>
</dbReference>
<comment type="caution">
    <text evidence="7">The sequence shown here is derived from an EMBL/GenBank/DDBJ whole genome shotgun (WGS) entry which is preliminary data.</text>
</comment>
<dbReference type="SUPFAM" id="SSF51905">
    <property type="entry name" value="FAD/NAD(P)-binding domain"/>
    <property type="match status" value="2"/>
</dbReference>
<protein>
    <submittedName>
        <fullName evidence="7">Flavo protein</fullName>
    </submittedName>
</protein>
<dbReference type="EMBL" id="MSFM01000007">
    <property type="protein sequence ID" value="PKY03723.1"/>
    <property type="molecule type" value="Genomic_DNA"/>
</dbReference>
<evidence type="ECO:0000256" key="3">
    <source>
        <dbReference type="ARBA" id="ARBA00022827"/>
    </source>
</evidence>
<keyword evidence="3" id="KW-0274">FAD</keyword>
<dbReference type="OrthoDB" id="66881at2759"/>
<evidence type="ECO:0000256" key="5">
    <source>
        <dbReference type="ARBA" id="ARBA00023002"/>
    </source>
</evidence>
<dbReference type="PANTHER" id="PTHR43872">
    <property type="entry name" value="MONOOXYGENASE, PUTATIVE (AFU_ORTHOLOGUE AFUA_8G02570)-RELATED"/>
    <property type="match status" value="1"/>
</dbReference>
<evidence type="ECO:0000256" key="6">
    <source>
        <dbReference type="ARBA" id="ARBA00023033"/>
    </source>
</evidence>
<proteinExistence type="predicted"/>
<evidence type="ECO:0000256" key="4">
    <source>
        <dbReference type="ARBA" id="ARBA00022857"/>
    </source>
</evidence>
<dbReference type="RefSeq" id="XP_024692317.1">
    <property type="nucleotide sequence ID" value="XM_024837306.1"/>
</dbReference>
<name>A0A2I1D1H1_ASPC2</name>
<comment type="cofactor">
    <cofactor evidence="1">
        <name>FAD</name>
        <dbReference type="ChEBI" id="CHEBI:57692"/>
    </cofactor>
</comment>
<gene>
    <name evidence="7" type="ORF">P168DRAFT_290862</name>
</gene>
<dbReference type="PANTHER" id="PTHR43872:SF1">
    <property type="entry name" value="MONOOXYGENASE, PUTATIVE (AFU_ORTHOLOGUE AFUA_8G02570)-RELATED"/>
    <property type="match status" value="1"/>
</dbReference>
<dbReference type="AlphaFoldDB" id="A0A2I1D1H1"/>
<evidence type="ECO:0000256" key="1">
    <source>
        <dbReference type="ARBA" id="ARBA00001974"/>
    </source>
</evidence>
<keyword evidence="6" id="KW-0503">Monooxygenase</keyword>
<dbReference type="FunFam" id="3.50.50.60:FF:000228">
    <property type="entry name" value="FAD-containing monooxygenase EthA"/>
    <property type="match status" value="1"/>
</dbReference>
<dbReference type="GeneID" id="36544830"/>
<keyword evidence="4" id="KW-0521">NADP</keyword>
<evidence type="ECO:0000313" key="8">
    <source>
        <dbReference type="Proteomes" id="UP000234254"/>
    </source>
</evidence>